<dbReference type="PANTHER" id="PTHR37841:SF1">
    <property type="entry name" value="DUF3298 DOMAIN-CONTAINING PROTEIN"/>
    <property type="match status" value="1"/>
</dbReference>
<keyword evidence="1" id="KW-0472">Membrane</keyword>
<evidence type="ECO:0000313" key="2">
    <source>
        <dbReference type="EMBL" id="NDU96993.1"/>
    </source>
</evidence>
<dbReference type="InterPro" id="IPR032774">
    <property type="entry name" value="WG_beta_rep"/>
</dbReference>
<keyword evidence="3" id="KW-1185">Reference proteome</keyword>
<comment type="caution">
    <text evidence="2">The sequence shown here is derived from an EMBL/GenBank/DDBJ whole genome shotgun (WGS) entry which is preliminary data.</text>
</comment>
<dbReference type="AlphaFoldDB" id="A0A6L9LDV8"/>
<keyword evidence="1" id="KW-0812">Transmembrane</keyword>
<evidence type="ECO:0000256" key="1">
    <source>
        <dbReference type="SAM" id="Phobius"/>
    </source>
</evidence>
<dbReference type="Proteomes" id="UP000474175">
    <property type="component" value="Unassembled WGS sequence"/>
</dbReference>
<feature type="transmembrane region" description="Helical" evidence="1">
    <location>
        <begin position="406"/>
        <end position="424"/>
    </location>
</feature>
<sequence length="429" mass="49061">MNNLFRAAFFVILILFHIACNASFGQIRQIDKGITEEDSLRKFLLKGFNLQREIKLEEYDTVVVLNKNLLALGKGITERYREYIILDRLGNILQRKISFLDGFQFKEGCIPIVTRSGEGFLLESGRVPFFCNLSGSYSFEGGLAYILAHSIPGIDYTKSGRETPYNAKGQQNPFHVLGNYVNRKFELMIPKYYDSIEPYREGKIRMVMKKGLFGFLDTTGQEVIKPILNDFDADNQYRWQHLRRVEQNGRFGFIDDRNGQQIIPFQYEATVASTFPFTWVRKSGKWGCINQHNIVLLPFVYNVVSYFDADSISIAGRDGRMGHIRADGRIVTPLAYESVHPFSEKLSLVEQDGRFGYVNQAGQLIIPAVYDKATSFRHGRASAERFGLKIILNKAGKWVDYKLGTGWNLSIVLLFLLLVLFVGYRRIGV</sequence>
<dbReference type="Pfam" id="PF14903">
    <property type="entry name" value="WG_beta_rep"/>
    <property type="match status" value="4"/>
</dbReference>
<reference evidence="2 3" key="1">
    <citation type="submission" date="2020-02" db="EMBL/GenBank/DDBJ databases">
        <title>Draft genome sequence of two Spirosoma agri KCTC 52727 and Spirosoma terrae KCTC 52035.</title>
        <authorList>
            <person name="Rojas J."/>
            <person name="Ambika Manirajan B."/>
            <person name="Suarez C."/>
            <person name="Ratering S."/>
            <person name="Schnell S."/>
        </authorList>
    </citation>
    <scope>NUCLEOTIDE SEQUENCE [LARGE SCALE GENOMIC DNA]</scope>
    <source>
        <strain evidence="2 3">KCTC 52035</strain>
    </source>
</reference>
<dbReference type="SUPFAM" id="SSF69360">
    <property type="entry name" value="Cell wall binding repeat"/>
    <property type="match status" value="1"/>
</dbReference>
<name>A0A6L9LDV8_9BACT</name>
<evidence type="ECO:0000313" key="3">
    <source>
        <dbReference type="Proteomes" id="UP000474175"/>
    </source>
</evidence>
<dbReference type="RefSeq" id="WP_163952006.1">
    <property type="nucleotide sequence ID" value="NZ_JAAFZH010000009.1"/>
</dbReference>
<protein>
    <submittedName>
        <fullName evidence="2">WG repeat-containing protein</fullName>
    </submittedName>
</protein>
<proteinExistence type="predicted"/>
<accession>A0A6L9LDV8</accession>
<gene>
    <name evidence="2" type="ORF">GK108_19060</name>
</gene>
<keyword evidence="1" id="KW-1133">Transmembrane helix</keyword>
<dbReference type="EMBL" id="JAAFZH010000009">
    <property type="protein sequence ID" value="NDU96993.1"/>
    <property type="molecule type" value="Genomic_DNA"/>
</dbReference>
<dbReference type="PANTHER" id="PTHR37841">
    <property type="entry name" value="GLR2918 PROTEIN"/>
    <property type="match status" value="1"/>
</dbReference>
<organism evidence="2 3">
    <name type="scientific">Spirosoma terrae</name>
    <dbReference type="NCBI Taxonomy" id="1968276"/>
    <lineage>
        <taxon>Bacteria</taxon>
        <taxon>Pseudomonadati</taxon>
        <taxon>Bacteroidota</taxon>
        <taxon>Cytophagia</taxon>
        <taxon>Cytophagales</taxon>
        <taxon>Cytophagaceae</taxon>
        <taxon>Spirosoma</taxon>
    </lineage>
</organism>